<dbReference type="GO" id="GO:0016651">
    <property type="term" value="F:oxidoreductase activity, acting on NAD(P)H"/>
    <property type="evidence" value="ECO:0007669"/>
    <property type="project" value="InterPro"/>
</dbReference>
<keyword evidence="1" id="KW-0560">Oxidoreductase</keyword>
<dbReference type="PANTHER" id="PTHR45348">
    <property type="entry name" value="HYPOTHETICAL OXIDOREDUCTASE (EUROFUNG)"/>
    <property type="match status" value="1"/>
</dbReference>
<protein>
    <submittedName>
        <fullName evidence="2">Uncharacterized protein</fullName>
    </submittedName>
</protein>
<sequence>MAHNKVLMVGSVPGTGPQEVFSRLLAALPGRLQAISDGETGERNNYIGWQLQRFPRVARRNELGGTPLPDLGPPTFSLEDIEPTACAKSRAADFAASLADYIVDYRTDEDALVSSIEDILKKEGLPLKLPKVFDAISQNGSLEATLRVIDPNGGAVSTLLPPKLFAKDKEGYRYPEGVTGINTAAPKLFDEHKEWGYVWSRYMTLLLREKRLAGHPFEMVPGGLNGVLTGLRKLHDGKASGMKYVYRIEETGSVGVVKLEGSGGAVEAVSEAVAKFPFSVAKRDSGGRFAG</sequence>
<dbReference type="EMBL" id="ML976686">
    <property type="protein sequence ID" value="KAF1972440.1"/>
    <property type="molecule type" value="Genomic_DNA"/>
</dbReference>
<dbReference type="Gene3D" id="3.40.50.720">
    <property type="entry name" value="NAD(P)-binding Rossmann-like Domain"/>
    <property type="match status" value="1"/>
</dbReference>
<dbReference type="InterPro" id="IPR047122">
    <property type="entry name" value="Trans-enoyl_RdTase-like"/>
</dbReference>
<organism evidence="2 3">
    <name type="scientific">Bimuria novae-zelandiae CBS 107.79</name>
    <dbReference type="NCBI Taxonomy" id="1447943"/>
    <lineage>
        <taxon>Eukaryota</taxon>
        <taxon>Fungi</taxon>
        <taxon>Dikarya</taxon>
        <taxon>Ascomycota</taxon>
        <taxon>Pezizomycotina</taxon>
        <taxon>Dothideomycetes</taxon>
        <taxon>Pleosporomycetidae</taxon>
        <taxon>Pleosporales</taxon>
        <taxon>Massarineae</taxon>
        <taxon>Didymosphaeriaceae</taxon>
        <taxon>Bimuria</taxon>
    </lineage>
</organism>
<dbReference type="Gene3D" id="3.90.180.10">
    <property type="entry name" value="Medium-chain alcohol dehydrogenases, catalytic domain"/>
    <property type="match status" value="1"/>
</dbReference>
<evidence type="ECO:0000313" key="3">
    <source>
        <dbReference type="Proteomes" id="UP000800036"/>
    </source>
</evidence>
<dbReference type="OrthoDB" id="3233595at2759"/>
<gene>
    <name evidence="2" type="ORF">BU23DRAFT_643587</name>
</gene>
<name>A0A6A5V6Y7_9PLEO</name>
<evidence type="ECO:0000256" key="1">
    <source>
        <dbReference type="ARBA" id="ARBA00023002"/>
    </source>
</evidence>
<reference evidence="2" key="1">
    <citation type="journal article" date="2020" name="Stud. Mycol.">
        <title>101 Dothideomycetes genomes: a test case for predicting lifestyles and emergence of pathogens.</title>
        <authorList>
            <person name="Haridas S."/>
            <person name="Albert R."/>
            <person name="Binder M."/>
            <person name="Bloem J."/>
            <person name="Labutti K."/>
            <person name="Salamov A."/>
            <person name="Andreopoulos B."/>
            <person name="Baker S."/>
            <person name="Barry K."/>
            <person name="Bills G."/>
            <person name="Bluhm B."/>
            <person name="Cannon C."/>
            <person name="Castanera R."/>
            <person name="Culley D."/>
            <person name="Daum C."/>
            <person name="Ezra D."/>
            <person name="Gonzalez J."/>
            <person name="Henrissat B."/>
            <person name="Kuo A."/>
            <person name="Liang C."/>
            <person name="Lipzen A."/>
            <person name="Lutzoni F."/>
            <person name="Magnuson J."/>
            <person name="Mondo S."/>
            <person name="Nolan M."/>
            <person name="Ohm R."/>
            <person name="Pangilinan J."/>
            <person name="Park H.-J."/>
            <person name="Ramirez L."/>
            <person name="Alfaro M."/>
            <person name="Sun H."/>
            <person name="Tritt A."/>
            <person name="Yoshinaga Y."/>
            <person name="Zwiers L.-H."/>
            <person name="Turgeon B."/>
            <person name="Goodwin S."/>
            <person name="Spatafora J."/>
            <person name="Crous P."/>
            <person name="Grigoriev I."/>
        </authorList>
    </citation>
    <scope>NUCLEOTIDE SEQUENCE</scope>
    <source>
        <strain evidence="2">CBS 107.79</strain>
    </source>
</reference>
<dbReference type="Proteomes" id="UP000800036">
    <property type="component" value="Unassembled WGS sequence"/>
</dbReference>
<keyword evidence="3" id="KW-1185">Reference proteome</keyword>
<proteinExistence type="predicted"/>
<evidence type="ECO:0000313" key="2">
    <source>
        <dbReference type="EMBL" id="KAF1972440.1"/>
    </source>
</evidence>
<dbReference type="PANTHER" id="PTHR45348:SF5">
    <property type="entry name" value="OXIDOREDUCTASE, PUTATIVE (AFU_ORTHOLOGUE AFUA_8G01420)-RELATED"/>
    <property type="match status" value="1"/>
</dbReference>
<accession>A0A6A5V6Y7</accession>
<dbReference type="AlphaFoldDB" id="A0A6A5V6Y7"/>